<evidence type="ECO:0000259" key="6">
    <source>
        <dbReference type="Pfam" id="PF07980"/>
    </source>
</evidence>
<name>A0A1H0I7B3_9BACT</name>
<evidence type="ECO:0000313" key="9">
    <source>
        <dbReference type="Proteomes" id="UP000199134"/>
    </source>
</evidence>
<dbReference type="GO" id="GO:0009279">
    <property type="term" value="C:cell outer membrane"/>
    <property type="evidence" value="ECO:0007669"/>
    <property type="project" value="UniProtKB-SubCell"/>
</dbReference>
<keyword evidence="3" id="KW-0732">Signal</keyword>
<feature type="domain" description="SusD-like N-terminal" evidence="7">
    <location>
        <begin position="26"/>
        <end position="234"/>
    </location>
</feature>
<protein>
    <submittedName>
        <fullName evidence="8">Starch-binding associating with outer membrane</fullName>
    </submittedName>
</protein>
<comment type="subcellular location">
    <subcellularLocation>
        <location evidence="1">Cell outer membrane</location>
    </subcellularLocation>
</comment>
<dbReference type="PROSITE" id="PS51257">
    <property type="entry name" value="PROKAR_LIPOPROTEIN"/>
    <property type="match status" value="1"/>
</dbReference>
<dbReference type="EMBL" id="FNIW01000013">
    <property type="protein sequence ID" value="SDO27292.1"/>
    <property type="molecule type" value="Genomic_DNA"/>
</dbReference>
<dbReference type="SUPFAM" id="SSF48452">
    <property type="entry name" value="TPR-like"/>
    <property type="match status" value="1"/>
</dbReference>
<evidence type="ECO:0000256" key="5">
    <source>
        <dbReference type="ARBA" id="ARBA00023237"/>
    </source>
</evidence>
<dbReference type="InterPro" id="IPR012944">
    <property type="entry name" value="SusD_RagB_dom"/>
</dbReference>
<keyword evidence="4" id="KW-0472">Membrane</keyword>
<evidence type="ECO:0000256" key="3">
    <source>
        <dbReference type="ARBA" id="ARBA00022729"/>
    </source>
</evidence>
<dbReference type="Gene3D" id="1.25.40.390">
    <property type="match status" value="1"/>
</dbReference>
<dbReference type="AlphaFoldDB" id="A0A1H0I7B3"/>
<dbReference type="InterPro" id="IPR033985">
    <property type="entry name" value="SusD-like_N"/>
</dbReference>
<sequence>MKIMKKNYNKIICAICVVCGLTSCSDFLDIKPQNEIIFEDFWNEKADVDNVVAGCYSALQNEGVRKRMMIWGEARTENVMAGQGINNDINLSNILKENITAMNSYTTWEGFYDVINRCNTVLKYAPGVAEKDPAYTQGDLNATIAEVTALRSLSYFYLIRTFRDVPFSREAFTDDDQTMDLPATPFYEVLDNLIGDLRNVEDMAVKRYPETQPFYQTGRITQDAIRAMLCEMYLWKGAVDPIGYDSCVYYAEEVIKSKKELNDEYEKKHRLSADTKAALEVRLNGYPLVNDNLTGTYFGNYYEELFVEGASKETVFELVYDDEKAGNGMLANDAVSSLYGHSNATGLLVGSKYLKEDIEADASKRVIFEPEQKNKLDARLYVNCDATKDNSPILKLAARSFEIDMKTPSTPKSDYSLYPQKNNSSMWIIYRLPDIMLMEAEALCEKMMDPIDGEDSLVSATNKPLMEKAFTLVNVINKRAICKKDLTASDTLKSTNYATKTAMTDLVKRERQRELMFEGKRWYDLVRYAMRAGNTEPVINAVMHREDVNKEYSQNFFKKMDAIFWPYNIEEMKVNRNLVANPAFGSGENSSYEKAK</sequence>
<evidence type="ECO:0000259" key="7">
    <source>
        <dbReference type="Pfam" id="PF14322"/>
    </source>
</evidence>
<comment type="caution">
    <text evidence="8">The sequence shown here is derived from an EMBL/GenBank/DDBJ whole genome shotgun (WGS) entry which is preliminary data.</text>
</comment>
<feature type="domain" description="RagB/SusD" evidence="6">
    <location>
        <begin position="421"/>
        <end position="582"/>
    </location>
</feature>
<proteinExistence type="inferred from homology"/>
<evidence type="ECO:0000256" key="2">
    <source>
        <dbReference type="ARBA" id="ARBA00006275"/>
    </source>
</evidence>
<dbReference type="Pfam" id="PF07980">
    <property type="entry name" value="SusD_RagB"/>
    <property type="match status" value="1"/>
</dbReference>
<dbReference type="Proteomes" id="UP000199134">
    <property type="component" value="Unassembled WGS sequence"/>
</dbReference>
<evidence type="ECO:0000256" key="4">
    <source>
        <dbReference type="ARBA" id="ARBA00023136"/>
    </source>
</evidence>
<dbReference type="Pfam" id="PF14322">
    <property type="entry name" value="SusD-like_3"/>
    <property type="match status" value="1"/>
</dbReference>
<keyword evidence="5" id="KW-0998">Cell outer membrane</keyword>
<organism evidence="8 9">
    <name type="scientific">Prevotella communis</name>
    <dbReference type="NCBI Taxonomy" id="2913614"/>
    <lineage>
        <taxon>Bacteria</taxon>
        <taxon>Pseudomonadati</taxon>
        <taxon>Bacteroidota</taxon>
        <taxon>Bacteroidia</taxon>
        <taxon>Bacteroidales</taxon>
        <taxon>Prevotellaceae</taxon>
        <taxon>Prevotella</taxon>
    </lineage>
</organism>
<evidence type="ECO:0000313" key="8">
    <source>
        <dbReference type="EMBL" id="SDO27292.1"/>
    </source>
</evidence>
<comment type="similarity">
    <text evidence="2">Belongs to the SusD family.</text>
</comment>
<dbReference type="InterPro" id="IPR011990">
    <property type="entry name" value="TPR-like_helical_dom_sf"/>
</dbReference>
<evidence type="ECO:0000256" key="1">
    <source>
        <dbReference type="ARBA" id="ARBA00004442"/>
    </source>
</evidence>
<gene>
    <name evidence="8" type="ORF">SAMN04487900_11367</name>
</gene>
<accession>A0A1H0I7B3</accession>
<reference evidence="9" key="1">
    <citation type="submission" date="2016-10" db="EMBL/GenBank/DDBJ databases">
        <authorList>
            <person name="de Groot N.N."/>
        </authorList>
    </citation>
    <scope>NUCLEOTIDE SEQUENCE [LARGE SCALE GENOMIC DNA]</scope>
    <source>
        <strain evidence="9">BP1-145</strain>
    </source>
</reference>